<name>A0A1B9DH92_9FLAO</name>
<sequence length="65" mass="7625">MTFQFSAPFRDGEKRKFLFIEIKTFIVNPDVQFSAPFRDGEKRKFLFIEIKTLIVNPNIPIFGSP</sequence>
<dbReference type="EMBL" id="LVEO01000026">
    <property type="protein sequence ID" value="OCB69066.1"/>
    <property type="molecule type" value="Genomic_DNA"/>
</dbReference>
<gene>
    <name evidence="1" type="ORF">FBGL_13615</name>
</gene>
<accession>A0A1B9DH92</accession>
<protein>
    <submittedName>
        <fullName evidence="1">Uncharacterized protein</fullName>
    </submittedName>
</protein>
<proteinExistence type="predicted"/>
<evidence type="ECO:0000313" key="1">
    <source>
        <dbReference type="EMBL" id="OCB69066.1"/>
    </source>
</evidence>
<evidence type="ECO:0000313" key="2">
    <source>
        <dbReference type="Proteomes" id="UP000093226"/>
    </source>
</evidence>
<organism evidence="1 2">
    <name type="scientific">Flavobacterium glycines</name>
    <dbReference type="NCBI Taxonomy" id="551990"/>
    <lineage>
        <taxon>Bacteria</taxon>
        <taxon>Pseudomonadati</taxon>
        <taxon>Bacteroidota</taxon>
        <taxon>Flavobacteriia</taxon>
        <taxon>Flavobacteriales</taxon>
        <taxon>Flavobacteriaceae</taxon>
        <taxon>Flavobacterium</taxon>
    </lineage>
</organism>
<comment type="caution">
    <text evidence="1">The sequence shown here is derived from an EMBL/GenBank/DDBJ whole genome shotgun (WGS) entry which is preliminary data.</text>
</comment>
<dbReference type="Proteomes" id="UP000093226">
    <property type="component" value="Unassembled WGS sequence"/>
</dbReference>
<dbReference type="AlphaFoldDB" id="A0A1B9DH92"/>
<reference evidence="2" key="1">
    <citation type="submission" date="2016-03" db="EMBL/GenBank/DDBJ databases">
        <title>Draft genome sequence of Paenibacillus glacialis DSM 22343.</title>
        <authorList>
            <person name="Shin S.-K."/>
            <person name="Yi H."/>
        </authorList>
    </citation>
    <scope>NUCLEOTIDE SEQUENCE [LARGE SCALE GENOMIC DNA]</scope>
    <source>
        <strain evidence="2">NBRC 105008</strain>
    </source>
</reference>